<dbReference type="EMBL" id="AP017895">
    <property type="protein sequence ID" value="BAV88613.1"/>
    <property type="molecule type" value="Genomic_DNA"/>
</dbReference>
<dbReference type="Pfam" id="PF04536">
    <property type="entry name" value="TPM_phosphatase"/>
    <property type="match status" value="1"/>
</dbReference>
<evidence type="ECO:0000313" key="4">
    <source>
        <dbReference type="Proteomes" id="UP000250241"/>
    </source>
</evidence>
<dbReference type="Gene3D" id="3.10.310.50">
    <property type="match status" value="1"/>
</dbReference>
<protein>
    <recommendedName>
        <fullName evidence="2">TPM domain-containing protein</fullName>
    </recommendedName>
</protein>
<dbReference type="Proteomes" id="UP000250241">
    <property type="component" value="Chromosome"/>
</dbReference>
<evidence type="ECO:0000313" key="3">
    <source>
        <dbReference type="EMBL" id="BAV88613.1"/>
    </source>
</evidence>
<dbReference type="AlphaFoldDB" id="A0A2Z5R1R1"/>
<feature type="domain" description="TPM" evidence="2">
    <location>
        <begin position="31"/>
        <end position="147"/>
    </location>
</feature>
<evidence type="ECO:0000256" key="1">
    <source>
        <dbReference type="SAM" id="Coils"/>
    </source>
</evidence>
<keyword evidence="1" id="KW-0175">Coiled coil</keyword>
<name>A0A2Z5R1R1_9MICC</name>
<sequence length="658" mass="70253">MLPVAAPLGGSSFVLPSAWAQEPMSITGTTVLDNTSVLGDTADLKKKISDLSKNHKVDLHVVTINKFENPSSSSEWAKALAKKNNWGSADAVLVIATESRQAYFIAGSEKTLSSEQQSKVYQDYVKPKLQSGDYKGAAAAAVEGIDAQKSGGSGVVVGAVAVGTASVAAVGGTYLYRRRKKSAEAKKSGVNKYGYPTVPQATIEELQTRAGASLVQADNTLVRSRQEVEFARAQYGDAQVAEFEKEIVRADELMKASFHRQKLLEDDVPDTPAEQRAWLGEIIENSRQVTEMMQAQEEKLSSLRNLEHDAPAAIEKLQLGLPELDQRIEAVQRTYSQLQERYLPSALEPVKENVALIEANRTLLQQELDQANTLLGTSRSEAVVHLRSGEEAAQQVAKLAEAVQNRAGELETAQNNLSTDLLSVQRDIAEAKSLAASQNKDDLQAVAAGMEAVLGEVRQQSEARPNDPLALNEQLRQLTSELDKSMTSLRADRERQHAAEQSLERALRSARVQVDSARDFIGNRRGGVGSQARTYLSEAESHLSEAHRLRTTNPASALDSANRAIALATDAQNAANRDMNSYYDDRGGRGGFDIGDSSLAKGMLLGTILGSLSSGSAHGHSGGDSGGFFGGGGFDFGGGGFDFGGGDWGGGGGDGGSF</sequence>
<keyword evidence="4" id="KW-1185">Reference proteome</keyword>
<dbReference type="KEGG" id="raj:RA11412_2314"/>
<gene>
    <name evidence="3" type="ORF">RA11412_2314</name>
</gene>
<accession>A0A2Z5R1R1</accession>
<proteinExistence type="predicted"/>
<feature type="coiled-coil region" evidence="1">
    <location>
        <begin position="286"/>
        <end position="374"/>
    </location>
</feature>
<evidence type="ECO:0000259" key="2">
    <source>
        <dbReference type="Pfam" id="PF04536"/>
    </source>
</evidence>
<reference evidence="3 4" key="1">
    <citation type="submission" date="2016-10" db="EMBL/GenBank/DDBJ databases">
        <title>Genome sequence of Rothia aeria strain JCM11412.</title>
        <authorList>
            <person name="Nambu T."/>
        </authorList>
    </citation>
    <scope>NUCLEOTIDE SEQUENCE [LARGE SCALE GENOMIC DNA]</scope>
    <source>
        <strain evidence="3 4">JCM 11412</strain>
    </source>
</reference>
<organism evidence="3 4">
    <name type="scientific">Rothia aeria</name>
    <dbReference type="NCBI Taxonomy" id="172042"/>
    <lineage>
        <taxon>Bacteria</taxon>
        <taxon>Bacillati</taxon>
        <taxon>Actinomycetota</taxon>
        <taxon>Actinomycetes</taxon>
        <taxon>Micrococcales</taxon>
        <taxon>Micrococcaceae</taxon>
        <taxon>Rothia</taxon>
    </lineage>
</organism>
<dbReference type="InterPro" id="IPR007621">
    <property type="entry name" value="TPM_dom"/>
</dbReference>